<feature type="non-terminal residue" evidence="2">
    <location>
        <position position="265"/>
    </location>
</feature>
<name>B3SFT3_TRIAD</name>
<sequence>MITAAILLTGPIGGAITFACIAANTVIQARGLSKLKNIQSENILLSKTLEIENEKGKLLEDSIGKSLESILLENHELNLGLNSSEAHQNNQRKISNKVALKKQLQTHGLEYLTMGGMSTGFFLGAIEPASLAIGLTTMLLRTAVDHKKQKAFESEKNVLLEQNEKLSNALGIDYQYGKSIEQLKETFLNSYLEKEAIKVVKEKIISGELDISNKKSIQIAFAEAKENVKENLPQEMKSFTQKQSLKDKTIDFFSNVKNVVTHGFS</sequence>
<dbReference type="EMBL" id="DS986639">
    <property type="protein sequence ID" value="EDV18412.1"/>
    <property type="molecule type" value="Genomic_DNA"/>
</dbReference>
<evidence type="ECO:0000313" key="3">
    <source>
        <dbReference type="Proteomes" id="UP000009022"/>
    </source>
</evidence>
<dbReference type="RefSeq" id="XP_002119102.1">
    <property type="nucleotide sequence ID" value="XM_002119066.1"/>
</dbReference>
<accession>B3SFT3</accession>
<evidence type="ECO:0000313" key="2">
    <source>
        <dbReference type="EMBL" id="EDV18412.1"/>
    </source>
</evidence>
<organism evidence="2 3">
    <name type="scientific">Trichoplax adhaerens</name>
    <name type="common">Trichoplax reptans</name>
    <dbReference type="NCBI Taxonomy" id="10228"/>
    <lineage>
        <taxon>Eukaryota</taxon>
        <taxon>Metazoa</taxon>
        <taxon>Placozoa</taxon>
        <taxon>Uniplacotomia</taxon>
        <taxon>Trichoplacea</taxon>
        <taxon>Trichoplacidae</taxon>
        <taxon>Trichoplax</taxon>
    </lineage>
</organism>
<keyword evidence="1" id="KW-0472">Membrane</keyword>
<dbReference type="InParanoid" id="B3SFT3"/>
<feature type="transmembrane region" description="Helical" evidence="1">
    <location>
        <begin position="6"/>
        <end position="27"/>
    </location>
</feature>
<proteinExistence type="predicted"/>
<keyword evidence="3" id="KW-1185">Reference proteome</keyword>
<protein>
    <submittedName>
        <fullName evidence="2">Uncharacterized protein</fullName>
    </submittedName>
</protein>
<dbReference type="AlphaFoldDB" id="B3SFT3"/>
<dbReference type="HOGENOM" id="CLU_1052050_0_0_1"/>
<dbReference type="CTD" id="6760316"/>
<keyword evidence="1" id="KW-1133">Transmembrane helix</keyword>
<gene>
    <name evidence="2" type="ORF">TRIADDRAFT_63065</name>
</gene>
<keyword evidence="1" id="KW-0812">Transmembrane</keyword>
<dbReference type="Proteomes" id="UP000009022">
    <property type="component" value="Unassembled WGS sequence"/>
</dbReference>
<reference evidence="2 3" key="1">
    <citation type="journal article" date="2008" name="Nature">
        <title>The Trichoplax genome and the nature of placozoans.</title>
        <authorList>
            <person name="Srivastava M."/>
            <person name="Begovic E."/>
            <person name="Chapman J."/>
            <person name="Putnam N.H."/>
            <person name="Hellsten U."/>
            <person name="Kawashima T."/>
            <person name="Kuo A."/>
            <person name="Mitros T."/>
            <person name="Salamov A."/>
            <person name="Carpenter M.L."/>
            <person name="Signorovitch A.Y."/>
            <person name="Moreno M.A."/>
            <person name="Kamm K."/>
            <person name="Grimwood J."/>
            <person name="Schmutz J."/>
            <person name="Shapiro H."/>
            <person name="Grigoriev I.V."/>
            <person name="Buss L.W."/>
            <person name="Schierwater B."/>
            <person name="Dellaporta S.L."/>
            <person name="Rokhsar D.S."/>
        </authorList>
    </citation>
    <scope>NUCLEOTIDE SEQUENCE [LARGE SCALE GENOMIC DNA]</scope>
    <source>
        <strain evidence="2 3">Grell-BS-1999</strain>
    </source>
</reference>
<dbReference type="GeneID" id="6760316"/>
<dbReference type="KEGG" id="tad:TRIADDRAFT_63065"/>
<evidence type="ECO:0000256" key="1">
    <source>
        <dbReference type="SAM" id="Phobius"/>
    </source>
</evidence>